<dbReference type="InterPro" id="IPR011335">
    <property type="entry name" value="Restrct_endonuc-II-like"/>
</dbReference>
<proteinExistence type="predicted"/>
<evidence type="ECO:0008006" key="3">
    <source>
        <dbReference type="Google" id="ProtNLM"/>
    </source>
</evidence>
<dbReference type="EMBL" id="VJZE01000816">
    <property type="protein sequence ID" value="MPY46842.1"/>
    <property type="molecule type" value="Genomic_DNA"/>
</dbReference>
<organism evidence="1 2">
    <name type="scientific">Streptomyces phyllanthi</name>
    <dbReference type="NCBI Taxonomy" id="1803180"/>
    <lineage>
        <taxon>Bacteria</taxon>
        <taxon>Bacillati</taxon>
        <taxon>Actinomycetota</taxon>
        <taxon>Actinomycetes</taxon>
        <taxon>Kitasatosporales</taxon>
        <taxon>Streptomycetaceae</taxon>
        <taxon>Streptomyces</taxon>
    </lineage>
</organism>
<protein>
    <recommendedName>
        <fullName evidence="3">DUF559 domain-containing protein</fullName>
    </recommendedName>
</protein>
<dbReference type="RefSeq" id="WP_322725705.1">
    <property type="nucleotide sequence ID" value="NZ_BAABEQ010000045.1"/>
</dbReference>
<dbReference type="SUPFAM" id="SSF52980">
    <property type="entry name" value="Restriction endonuclease-like"/>
    <property type="match status" value="1"/>
</dbReference>
<keyword evidence="2" id="KW-1185">Reference proteome</keyword>
<reference evidence="1 2" key="1">
    <citation type="submission" date="2019-07" db="EMBL/GenBank/DDBJ databases">
        <title>New species of Amycolatopsis and Streptomyces.</title>
        <authorList>
            <person name="Duangmal K."/>
            <person name="Teo W.F.A."/>
            <person name="Lipun K."/>
        </authorList>
    </citation>
    <scope>NUCLEOTIDE SEQUENCE [LARGE SCALE GENOMIC DNA]</scope>
    <source>
        <strain evidence="1 2">TISTR 2346</strain>
    </source>
</reference>
<dbReference type="AlphaFoldDB" id="A0A5N8WIB7"/>
<evidence type="ECO:0000313" key="1">
    <source>
        <dbReference type="EMBL" id="MPY46842.1"/>
    </source>
</evidence>
<name>A0A5N8WIB7_9ACTN</name>
<sequence length="300" mass="33695">MRELRELALGGLLLTSWAVAEGWSRSSLFRRLREEGWATLGEGAWAEPGRASDLRTRLRATQLAAPGLVVSHRAAAWLWRIELLRVEAEFTDPDGLRKRKYVRVHRCAMRPEEIAVRDGLRVTSVDRTLADLLVTCPRDEALVAVESALAHRTVTDGESSLRRAPLTRLDRVAASLAERSHGAARARRHLTLADPTSGSPAETMARLRMYDAGLRPETQARVLTGGGRVLRVDFLFRERGVAVEIEGYAYHGRREDHRRDVARFNDLQQSPEVRVVLRFTAEEVFHSPETMLAAIRRALG</sequence>
<dbReference type="Proteomes" id="UP000326979">
    <property type="component" value="Unassembled WGS sequence"/>
</dbReference>
<evidence type="ECO:0000313" key="2">
    <source>
        <dbReference type="Proteomes" id="UP000326979"/>
    </source>
</evidence>
<gene>
    <name evidence="1" type="ORF">FNH04_45210</name>
</gene>
<comment type="caution">
    <text evidence="1">The sequence shown here is derived from an EMBL/GenBank/DDBJ whole genome shotgun (WGS) entry which is preliminary data.</text>
</comment>
<accession>A0A5N8WIB7</accession>